<proteinExistence type="predicted"/>
<evidence type="ECO:0000313" key="2">
    <source>
        <dbReference type="Proteomes" id="UP000034846"/>
    </source>
</evidence>
<dbReference type="AlphaFoldDB" id="A0A0G2A953"/>
<name>A0A0G2A953_9BACT</name>
<protein>
    <submittedName>
        <fullName evidence="1">Uncharacterized protein</fullName>
    </submittedName>
</protein>
<comment type="caution">
    <text evidence="1">The sequence shown here is derived from an EMBL/GenBank/DDBJ whole genome shotgun (WGS) entry which is preliminary data.</text>
</comment>
<sequence>MQVRCLSVQSLIVRPDPHGRYEVGRVEPGFRRELVGQAAGHVMPALGRFIDDELKHGKLRIYDRDRSDGIWRPVIMNVVEQDAMVISSGEVSRHFDVRTLAELIGRRVMFNDEIVWPLSVGALTWIPGYRRLVLFADTDLDMPADKIEVHYDSGRVSYSSVTG</sequence>
<accession>A0A0G2A953</accession>
<gene>
    <name evidence="1" type="ORF">UY72_C0059G0001</name>
</gene>
<evidence type="ECO:0000313" key="1">
    <source>
        <dbReference type="EMBL" id="KKW28874.1"/>
    </source>
</evidence>
<reference evidence="1 2" key="1">
    <citation type="journal article" date="2015" name="Nature">
        <title>rRNA introns, odd ribosomes, and small enigmatic genomes across a large radiation of phyla.</title>
        <authorList>
            <person name="Brown C.T."/>
            <person name="Hug L.A."/>
            <person name="Thomas B.C."/>
            <person name="Sharon I."/>
            <person name="Castelle C.J."/>
            <person name="Singh A."/>
            <person name="Wilkins M.J."/>
            <person name="Williams K.H."/>
            <person name="Banfield J.F."/>
        </authorList>
    </citation>
    <scope>NUCLEOTIDE SEQUENCE [LARGE SCALE GENOMIC DNA]</scope>
</reference>
<dbReference type="Proteomes" id="UP000034846">
    <property type="component" value="Unassembled WGS sequence"/>
</dbReference>
<feature type="non-terminal residue" evidence="1">
    <location>
        <position position="163"/>
    </location>
</feature>
<dbReference type="EMBL" id="LCRD01000059">
    <property type="protein sequence ID" value="KKW28874.1"/>
    <property type="molecule type" value="Genomic_DNA"/>
</dbReference>
<organism evidence="1 2">
    <name type="scientific">Candidatus Uhrbacteria bacterium GW2011_GWD2_52_7</name>
    <dbReference type="NCBI Taxonomy" id="1618989"/>
    <lineage>
        <taxon>Bacteria</taxon>
        <taxon>Candidatus Uhriibacteriota</taxon>
    </lineage>
</organism>